<dbReference type="RefSeq" id="WP_186960598.1">
    <property type="nucleotide sequence ID" value="NZ_JACOOI010000022.1"/>
</dbReference>
<dbReference type="InterPro" id="IPR007345">
    <property type="entry name" value="Polysacch_pyruvyl_Trfase"/>
</dbReference>
<dbReference type="Pfam" id="PF04230">
    <property type="entry name" value="PS_pyruv_trans"/>
    <property type="match status" value="1"/>
</dbReference>
<protein>
    <submittedName>
        <fullName evidence="2">Polysaccharide pyruvyl transferase family protein</fullName>
    </submittedName>
</protein>
<keyword evidence="2" id="KW-0808">Transferase</keyword>
<evidence type="ECO:0000313" key="3">
    <source>
        <dbReference type="Proteomes" id="UP000644010"/>
    </source>
</evidence>
<organism evidence="2 3">
    <name type="scientific">Parabacteroides segnis</name>
    <dbReference type="NCBI Taxonomy" id="2763058"/>
    <lineage>
        <taxon>Bacteria</taxon>
        <taxon>Pseudomonadati</taxon>
        <taxon>Bacteroidota</taxon>
        <taxon>Bacteroidia</taxon>
        <taxon>Bacteroidales</taxon>
        <taxon>Tannerellaceae</taxon>
        <taxon>Parabacteroides</taxon>
    </lineage>
</organism>
<name>A0ABR7E4V9_9BACT</name>
<evidence type="ECO:0000259" key="1">
    <source>
        <dbReference type="Pfam" id="PF04230"/>
    </source>
</evidence>
<proteinExistence type="predicted"/>
<dbReference type="GO" id="GO:0016740">
    <property type="term" value="F:transferase activity"/>
    <property type="evidence" value="ECO:0007669"/>
    <property type="project" value="UniProtKB-KW"/>
</dbReference>
<feature type="domain" description="Polysaccharide pyruvyl transferase" evidence="1">
    <location>
        <begin position="14"/>
        <end position="302"/>
    </location>
</feature>
<dbReference type="Proteomes" id="UP000644010">
    <property type="component" value="Unassembled WGS sequence"/>
</dbReference>
<gene>
    <name evidence="2" type="ORF">H8S77_18075</name>
</gene>
<accession>A0ABR7E4V9</accession>
<comment type="caution">
    <text evidence="2">The sequence shown here is derived from an EMBL/GenBank/DDBJ whole genome shotgun (WGS) entry which is preliminary data.</text>
</comment>
<dbReference type="EMBL" id="JACOOI010000022">
    <property type="protein sequence ID" value="MBC5644791.1"/>
    <property type="molecule type" value="Genomic_DNA"/>
</dbReference>
<evidence type="ECO:0000313" key="2">
    <source>
        <dbReference type="EMBL" id="MBC5644791.1"/>
    </source>
</evidence>
<reference evidence="2 3" key="1">
    <citation type="submission" date="2020-08" db="EMBL/GenBank/DDBJ databases">
        <title>Genome public.</title>
        <authorList>
            <person name="Liu C."/>
            <person name="Sun Q."/>
        </authorList>
    </citation>
    <scope>NUCLEOTIDE SEQUENCE [LARGE SCALE GENOMIC DNA]</scope>
    <source>
        <strain evidence="2 3">BX2</strain>
    </source>
</reference>
<keyword evidence="3" id="KW-1185">Reference proteome</keyword>
<sequence length="375" mass="44028">MEKKIGLVTLYTNNYGSCLQAFALYEKIRQLGYSPKLIKYQTNDETVKNRLNLLFKLPLTQFFSLIINRRRINKLKSAYNSFRKKKLEFTGETYSPSCDKSALEKKFDVFVCGSDMMWCEAFEKDWEHFFLRFTDKSKRIAYAPSFGVNRISEKNKERCKTYLLGFEPSRLSCRDLSGVKMIKDTFGMGSYHVVDPTMLYSKEDWNRIIGNNERLYAKPYVLLYLFGGYQGGRKDIIKQVKQWGIGEIKAIDIRSKYRFKNQNIGPMEYVRAFRDAEYVITDTFHGLMFSLIFEKAFVVLTRNDGTHWGNYSDRMTAQLDMLGISERYHDMNILLPDSFKQLNYSIIIPKIESLRKKSIEYLHTAIEEVLTQTET</sequence>